<proteinExistence type="predicted"/>
<dbReference type="EMBL" id="QEAO01000001">
    <property type="protein sequence ID" value="TPX38379.1"/>
    <property type="molecule type" value="Genomic_DNA"/>
</dbReference>
<dbReference type="GeneID" id="42001426"/>
<organism evidence="2 3">
    <name type="scientific">Synchytrium microbalum</name>
    <dbReference type="NCBI Taxonomy" id="1806994"/>
    <lineage>
        <taxon>Eukaryota</taxon>
        <taxon>Fungi</taxon>
        <taxon>Fungi incertae sedis</taxon>
        <taxon>Chytridiomycota</taxon>
        <taxon>Chytridiomycota incertae sedis</taxon>
        <taxon>Chytridiomycetes</taxon>
        <taxon>Synchytriales</taxon>
        <taxon>Synchytriaceae</taxon>
        <taxon>Synchytrium</taxon>
    </lineage>
</organism>
<sequence length="88" mass="9521">MTIMSGLARKAYGNAPLSILVVAVAAGVGLGGYMLGNSLTRDPTIVYSNKRENPHPFAKLPQTTNIKLYAVNQKFEGQAAEARKRPEF</sequence>
<name>A0A507CGM4_9FUNG</name>
<gene>
    <name evidence="2" type="ORF">SmJEL517_g00199</name>
</gene>
<dbReference type="OrthoDB" id="5511684at2759"/>
<dbReference type="AlphaFoldDB" id="A0A507CGM4"/>
<evidence type="ECO:0008006" key="4">
    <source>
        <dbReference type="Google" id="ProtNLM"/>
    </source>
</evidence>
<evidence type="ECO:0000256" key="1">
    <source>
        <dbReference type="SAM" id="Phobius"/>
    </source>
</evidence>
<keyword evidence="1" id="KW-0472">Membrane</keyword>
<comment type="caution">
    <text evidence="2">The sequence shown here is derived from an EMBL/GenBank/DDBJ whole genome shotgun (WGS) entry which is preliminary data.</text>
</comment>
<reference evidence="2 3" key="1">
    <citation type="journal article" date="2019" name="Sci. Rep.">
        <title>Comparative genomics of chytrid fungi reveal insights into the obligate biotrophic and pathogenic lifestyle of Synchytrium endobioticum.</title>
        <authorList>
            <person name="van de Vossenberg B.T.L.H."/>
            <person name="Warris S."/>
            <person name="Nguyen H.D.T."/>
            <person name="van Gent-Pelzer M.P.E."/>
            <person name="Joly D.L."/>
            <person name="van de Geest H.C."/>
            <person name="Bonants P.J.M."/>
            <person name="Smith D.S."/>
            <person name="Levesque C.A."/>
            <person name="van der Lee T.A.J."/>
        </authorList>
    </citation>
    <scope>NUCLEOTIDE SEQUENCE [LARGE SCALE GENOMIC DNA]</scope>
    <source>
        <strain evidence="2 3">JEL517</strain>
    </source>
</reference>
<evidence type="ECO:0000313" key="2">
    <source>
        <dbReference type="EMBL" id="TPX38379.1"/>
    </source>
</evidence>
<accession>A0A507CGM4</accession>
<keyword evidence="1" id="KW-0812">Transmembrane</keyword>
<evidence type="ECO:0000313" key="3">
    <source>
        <dbReference type="Proteomes" id="UP000319731"/>
    </source>
</evidence>
<dbReference type="Proteomes" id="UP000319731">
    <property type="component" value="Unassembled WGS sequence"/>
</dbReference>
<keyword evidence="3" id="KW-1185">Reference proteome</keyword>
<keyword evidence="1" id="KW-1133">Transmembrane helix</keyword>
<dbReference type="RefSeq" id="XP_031028093.1">
    <property type="nucleotide sequence ID" value="XM_031166129.1"/>
</dbReference>
<feature type="transmembrane region" description="Helical" evidence="1">
    <location>
        <begin position="12"/>
        <end position="35"/>
    </location>
</feature>
<protein>
    <recommendedName>
        <fullName evidence="4">NADH dehydrogenase [ubiquinone] 1 alpha subcomplex subunit 4</fullName>
    </recommendedName>
</protein>